<dbReference type="EMBL" id="JAWDJW010007513">
    <property type="protein sequence ID" value="KAK3062011.1"/>
    <property type="molecule type" value="Genomic_DNA"/>
</dbReference>
<organism evidence="1 2">
    <name type="scientific">Coniosporium uncinatum</name>
    <dbReference type="NCBI Taxonomy" id="93489"/>
    <lineage>
        <taxon>Eukaryota</taxon>
        <taxon>Fungi</taxon>
        <taxon>Dikarya</taxon>
        <taxon>Ascomycota</taxon>
        <taxon>Pezizomycotina</taxon>
        <taxon>Dothideomycetes</taxon>
        <taxon>Dothideomycetes incertae sedis</taxon>
        <taxon>Coniosporium</taxon>
    </lineage>
</organism>
<protein>
    <submittedName>
        <fullName evidence="1">Uncharacterized protein</fullName>
    </submittedName>
</protein>
<sequence>MKYLTRNPFARDTSKSPRAKRIADYPGLTTTLDTTELLNLILLHLPGRDILRLQRVSKRWFALITNSIDLQRKLFLEPLDFRQADGAQRYQMLQSLAHTIAHGDIAKRACDFNAETIKLRKWRPEDVVFMNPHLTREVHWMPIPRPTYASNQRTLLGPWACRPAEKAESWKGMFLSQPPCKKVIVWGVAKNGGRTVFGQSRVMGAGSPDERNAVVIVEDGEGVTAGVLVKAVRDKYFWGMLEHVKADAVFEMELFF</sequence>
<name>A0ACC3D561_9PEZI</name>
<evidence type="ECO:0000313" key="2">
    <source>
        <dbReference type="Proteomes" id="UP001186974"/>
    </source>
</evidence>
<reference evidence="1" key="1">
    <citation type="submission" date="2024-09" db="EMBL/GenBank/DDBJ databases">
        <title>Black Yeasts Isolated from many extreme environments.</title>
        <authorList>
            <person name="Coleine C."/>
            <person name="Stajich J.E."/>
            <person name="Selbmann L."/>
        </authorList>
    </citation>
    <scope>NUCLEOTIDE SEQUENCE</scope>
    <source>
        <strain evidence="1">CCFEE 5737</strain>
    </source>
</reference>
<proteinExistence type="predicted"/>
<gene>
    <name evidence="1" type="ORF">LTS18_004986</name>
</gene>
<evidence type="ECO:0000313" key="1">
    <source>
        <dbReference type="EMBL" id="KAK3062011.1"/>
    </source>
</evidence>
<keyword evidence="2" id="KW-1185">Reference proteome</keyword>
<dbReference type="Proteomes" id="UP001186974">
    <property type="component" value="Unassembled WGS sequence"/>
</dbReference>
<accession>A0ACC3D561</accession>
<comment type="caution">
    <text evidence="1">The sequence shown here is derived from an EMBL/GenBank/DDBJ whole genome shotgun (WGS) entry which is preliminary data.</text>
</comment>